<organism evidence="1 2">
    <name type="scientific">Hyalomma asiaticum</name>
    <name type="common">Tick</name>
    <dbReference type="NCBI Taxonomy" id="266040"/>
    <lineage>
        <taxon>Eukaryota</taxon>
        <taxon>Metazoa</taxon>
        <taxon>Ecdysozoa</taxon>
        <taxon>Arthropoda</taxon>
        <taxon>Chelicerata</taxon>
        <taxon>Arachnida</taxon>
        <taxon>Acari</taxon>
        <taxon>Parasitiformes</taxon>
        <taxon>Ixodida</taxon>
        <taxon>Ixodoidea</taxon>
        <taxon>Ixodidae</taxon>
        <taxon>Hyalomminae</taxon>
        <taxon>Hyalomma</taxon>
    </lineage>
</organism>
<protein>
    <submittedName>
        <fullName evidence="1">Uncharacterized protein</fullName>
    </submittedName>
</protein>
<name>A0ACB7SYS7_HYAAI</name>
<gene>
    <name evidence="1" type="ORF">HPB50_015626</name>
</gene>
<evidence type="ECO:0000313" key="2">
    <source>
        <dbReference type="Proteomes" id="UP000821845"/>
    </source>
</evidence>
<evidence type="ECO:0000313" key="1">
    <source>
        <dbReference type="EMBL" id="KAH6939036.1"/>
    </source>
</evidence>
<keyword evidence="2" id="KW-1185">Reference proteome</keyword>
<reference evidence="1" key="1">
    <citation type="submission" date="2020-05" db="EMBL/GenBank/DDBJ databases">
        <title>Large-scale comparative analyses of tick genomes elucidate their genetic diversity and vector capacities.</title>
        <authorList>
            <person name="Jia N."/>
            <person name="Wang J."/>
            <person name="Shi W."/>
            <person name="Du L."/>
            <person name="Sun Y."/>
            <person name="Zhan W."/>
            <person name="Jiang J."/>
            <person name="Wang Q."/>
            <person name="Zhang B."/>
            <person name="Ji P."/>
            <person name="Sakyi L.B."/>
            <person name="Cui X."/>
            <person name="Yuan T."/>
            <person name="Jiang B."/>
            <person name="Yang W."/>
            <person name="Lam T.T.-Y."/>
            <person name="Chang Q."/>
            <person name="Ding S."/>
            <person name="Wang X."/>
            <person name="Zhu J."/>
            <person name="Ruan X."/>
            <person name="Zhao L."/>
            <person name="Wei J."/>
            <person name="Que T."/>
            <person name="Du C."/>
            <person name="Cheng J."/>
            <person name="Dai P."/>
            <person name="Han X."/>
            <person name="Huang E."/>
            <person name="Gao Y."/>
            <person name="Liu J."/>
            <person name="Shao H."/>
            <person name="Ye R."/>
            <person name="Li L."/>
            <person name="Wei W."/>
            <person name="Wang X."/>
            <person name="Wang C."/>
            <person name="Yang T."/>
            <person name="Huo Q."/>
            <person name="Li W."/>
            <person name="Guo W."/>
            <person name="Chen H."/>
            <person name="Zhou L."/>
            <person name="Ni X."/>
            <person name="Tian J."/>
            <person name="Zhou Y."/>
            <person name="Sheng Y."/>
            <person name="Liu T."/>
            <person name="Pan Y."/>
            <person name="Xia L."/>
            <person name="Li J."/>
            <person name="Zhao F."/>
            <person name="Cao W."/>
        </authorList>
    </citation>
    <scope>NUCLEOTIDE SEQUENCE</scope>
    <source>
        <strain evidence="1">Hyas-2018</strain>
    </source>
</reference>
<accession>A0ACB7SYS7</accession>
<dbReference type="EMBL" id="CM023482">
    <property type="protein sequence ID" value="KAH6939036.1"/>
    <property type="molecule type" value="Genomic_DNA"/>
</dbReference>
<proteinExistence type="predicted"/>
<dbReference type="Proteomes" id="UP000821845">
    <property type="component" value="Chromosome 2"/>
</dbReference>
<comment type="caution">
    <text evidence="1">The sequence shown here is derived from an EMBL/GenBank/DDBJ whole genome shotgun (WGS) entry which is preliminary data.</text>
</comment>
<sequence length="408" mass="45492">MTKENVADSTAAATARSDVTGTAAPSRHTNVGKASETHPQEESHPKTVLLAVLVLVVVFLALLACVVFGLTRPKHPKRTPSTQRPHIIFILADDLGWADVSYTGTPQIRTPNIDALAWNGVRLSRLYHQPVCTPTRSTIMSGLYPIHTGLQHFVIVNEEPRGLPLELKILPEWLNEMGYTSYMVGKWHLGFCKASYTPTRRGFVTHMGNMGGAIDYFNHTRASAGYFGVDFWRNLTHAVEYHGVYYTDIITTEVKKIIKGHQPDKPMFLYVAHYATHYSSNDDRLETPDHYTKGHEFIKNVNRTLYAGMVTALDYSVGEIISSLDEAGILNNSFIVFASDNGAPATFWDARAASPWPLRGEKDTLFEGGVRVPGIVWAPKSLRQRMGSEYMPLFHASDWLPTLYELAG</sequence>